<proteinExistence type="predicted"/>
<sequence>MPVSTFLSIHSPRRTHGASRADPVPIETDDETGTRATTARVRQRERETGDGVETWAVYGHSVWDGPDAARALFEAVAADGVISDEPFFVLEADLTGSA</sequence>
<dbReference type="GeneID" id="68852096"/>
<dbReference type="EMBL" id="CP064788">
    <property type="protein sequence ID" value="QSG08859.1"/>
    <property type="molecule type" value="Genomic_DNA"/>
</dbReference>
<dbReference type="KEGG" id="hds:HSR122_1465"/>
<keyword evidence="3" id="KW-1185">Reference proteome</keyword>
<dbReference type="Proteomes" id="UP000662973">
    <property type="component" value="Chromosome"/>
</dbReference>
<evidence type="ECO:0000313" key="2">
    <source>
        <dbReference type="EMBL" id="QSG08859.1"/>
    </source>
</evidence>
<evidence type="ECO:0000256" key="1">
    <source>
        <dbReference type="SAM" id="MobiDB-lite"/>
    </source>
</evidence>
<gene>
    <name evidence="2" type="primary">wecD4</name>
    <name evidence="2" type="ORF">HSR122_1465</name>
</gene>
<dbReference type="RefSeq" id="WP_229112073.1">
    <property type="nucleotide sequence ID" value="NZ_CP064788.1"/>
</dbReference>
<feature type="region of interest" description="Disordered" evidence="1">
    <location>
        <begin position="1"/>
        <end position="49"/>
    </location>
</feature>
<reference evidence="2 3" key="1">
    <citation type="submission" date="2020-11" db="EMBL/GenBank/DDBJ databases">
        <title>Carbohydrate-dependent, anaerobic sulfur respiration: A novel catabolism in halophilic archaea.</title>
        <authorList>
            <person name="Sorokin D.Y."/>
            <person name="Messina E."/>
            <person name="Smedile F."/>
            <person name="La Cono V."/>
            <person name="Hallsworth J.E."/>
            <person name="Yakimov M.M."/>
        </authorList>
    </citation>
    <scope>NUCLEOTIDE SEQUENCE [LARGE SCALE GENOMIC DNA]</scope>
    <source>
        <strain evidence="2 3">HSR12-2</strain>
    </source>
</reference>
<name>A0A897ND20_9EURY</name>
<dbReference type="AlphaFoldDB" id="A0A897ND20"/>
<evidence type="ECO:0000313" key="3">
    <source>
        <dbReference type="Proteomes" id="UP000662973"/>
    </source>
</evidence>
<protein>
    <submittedName>
        <fullName evidence="2">Acetyltransferase (GNAT) family</fullName>
    </submittedName>
</protein>
<dbReference type="GO" id="GO:0016740">
    <property type="term" value="F:transferase activity"/>
    <property type="evidence" value="ECO:0007669"/>
    <property type="project" value="UniProtKB-KW"/>
</dbReference>
<keyword evidence="2" id="KW-0808">Transferase</keyword>
<accession>A0A897ND20</accession>
<organism evidence="2 3">
    <name type="scientific">Halapricum desulfuricans</name>
    <dbReference type="NCBI Taxonomy" id="2841257"/>
    <lineage>
        <taxon>Archaea</taxon>
        <taxon>Methanobacteriati</taxon>
        <taxon>Methanobacteriota</taxon>
        <taxon>Stenosarchaea group</taxon>
        <taxon>Halobacteria</taxon>
        <taxon>Halobacteriales</taxon>
        <taxon>Haloarculaceae</taxon>
        <taxon>Halapricum</taxon>
    </lineage>
</organism>